<organism evidence="2 3">
    <name type="scientific">Marinobacterium aestuariivivens</name>
    <dbReference type="NCBI Taxonomy" id="1698799"/>
    <lineage>
        <taxon>Bacteria</taxon>
        <taxon>Pseudomonadati</taxon>
        <taxon>Pseudomonadota</taxon>
        <taxon>Gammaproteobacteria</taxon>
        <taxon>Oceanospirillales</taxon>
        <taxon>Oceanospirillaceae</taxon>
        <taxon>Marinobacterium</taxon>
    </lineage>
</organism>
<name>A0ABW1ZZ97_9GAMM</name>
<keyword evidence="1" id="KW-0732">Signal</keyword>
<evidence type="ECO:0000256" key="1">
    <source>
        <dbReference type="SAM" id="SignalP"/>
    </source>
</evidence>
<dbReference type="Proteomes" id="UP001596422">
    <property type="component" value="Unassembled WGS sequence"/>
</dbReference>
<evidence type="ECO:0008006" key="4">
    <source>
        <dbReference type="Google" id="ProtNLM"/>
    </source>
</evidence>
<keyword evidence="3" id="KW-1185">Reference proteome</keyword>
<sequence>MKTITRMLAGAALATAISTQGYAGNVEVLHYWTSGSEAEALSVLKEMMESEGHHWTDFAVSGGGGETAMTVLKARAISGNPPRLP</sequence>
<comment type="caution">
    <text evidence="2">The sequence shown here is derived from an EMBL/GenBank/DDBJ whole genome shotgun (WGS) entry which is preliminary data.</text>
</comment>
<protein>
    <recommendedName>
        <fullName evidence="4">Sugar ABC transporter substrate-binding protein</fullName>
    </recommendedName>
</protein>
<evidence type="ECO:0000313" key="3">
    <source>
        <dbReference type="Proteomes" id="UP001596422"/>
    </source>
</evidence>
<proteinExistence type="predicted"/>
<accession>A0ABW1ZZ97</accession>
<evidence type="ECO:0000313" key="2">
    <source>
        <dbReference type="EMBL" id="MFC6670511.1"/>
    </source>
</evidence>
<feature type="chain" id="PRO_5046872213" description="Sugar ABC transporter substrate-binding protein" evidence="1">
    <location>
        <begin position="24"/>
        <end position="85"/>
    </location>
</feature>
<dbReference type="Gene3D" id="3.40.190.10">
    <property type="entry name" value="Periplasmic binding protein-like II"/>
    <property type="match status" value="1"/>
</dbReference>
<dbReference type="RefSeq" id="WP_379909015.1">
    <property type="nucleotide sequence ID" value="NZ_JBHSWE010000001.1"/>
</dbReference>
<gene>
    <name evidence="2" type="ORF">ACFQDL_10745</name>
</gene>
<dbReference type="EMBL" id="JBHSWE010000001">
    <property type="protein sequence ID" value="MFC6670511.1"/>
    <property type="molecule type" value="Genomic_DNA"/>
</dbReference>
<feature type="signal peptide" evidence="1">
    <location>
        <begin position="1"/>
        <end position="23"/>
    </location>
</feature>
<reference evidence="3" key="1">
    <citation type="journal article" date="2019" name="Int. J. Syst. Evol. Microbiol.">
        <title>The Global Catalogue of Microorganisms (GCM) 10K type strain sequencing project: providing services to taxonomists for standard genome sequencing and annotation.</title>
        <authorList>
            <consortium name="The Broad Institute Genomics Platform"/>
            <consortium name="The Broad Institute Genome Sequencing Center for Infectious Disease"/>
            <person name="Wu L."/>
            <person name="Ma J."/>
        </authorList>
    </citation>
    <scope>NUCLEOTIDE SEQUENCE [LARGE SCALE GENOMIC DNA]</scope>
    <source>
        <strain evidence="3">NBRC 111756</strain>
    </source>
</reference>